<comment type="caution">
    <text evidence="1">The sequence shown here is derived from an EMBL/GenBank/DDBJ whole genome shotgun (WGS) entry which is preliminary data.</text>
</comment>
<name>A0ABX2DFB9_9SPHI</name>
<gene>
    <name evidence="1" type="ORF">HQN85_13015</name>
</gene>
<sequence>MPTLFIIFGLRFFFYSNEHLPIHIDVRNADGEAKFEVEEIKLVSNRGLKNKDINLAQSLIEENKEIIIAKWNEYHGKQN</sequence>
<protein>
    <submittedName>
        <fullName evidence="1">DUF4160 domain-containing protein</fullName>
    </submittedName>
</protein>
<proteinExistence type="predicted"/>
<accession>A0ABX2DFB9</accession>
<evidence type="ECO:0000313" key="1">
    <source>
        <dbReference type="EMBL" id="NQX32655.1"/>
    </source>
</evidence>
<dbReference type="Pfam" id="PF13711">
    <property type="entry name" value="DUF4160"/>
    <property type="match status" value="1"/>
</dbReference>
<dbReference type="InterPro" id="IPR025427">
    <property type="entry name" value="DUF4160"/>
</dbReference>
<dbReference type="RefSeq" id="WP_173272917.1">
    <property type="nucleotide sequence ID" value="NZ_JABMKV010000003.1"/>
</dbReference>
<evidence type="ECO:0000313" key="2">
    <source>
        <dbReference type="Proteomes" id="UP000762110"/>
    </source>
</evidence>
<keyword evidence="2" id="KW-1185">Reference proteome</keyword>
<dbReference type="EMBL" id="JABMKV010000003">
    <property type="protein sequence ID" value="NQX32655.1"/>
    <property type="molecule type" value="Genomic_DNA"/>
</dbReference>
<reference evidence="1 2" key="1">
    <citation type="submission" date="2020-05" db="EMBL/GenBank/DDBJ databases">
        <title>Description of Pedobacter foliorum sp. nov.</title>
        <authorList>
            <person name="Qi S."/>
            <person name="Carlier A."/>
            <person name="Cnockaert M."/>
            <person name="Vandamme P."/>
        </authorList>
    </citation>
    <scope>NUCLEOTIDE SEQUENCE [LARGE SCALE GENOMIC DNA]</scope>
    <source>
        <strain evidence="1 2">LMG 31300</strain>
    </source>
</reference>
<organism evidence="1 2">
    <name type="scientific">Pedobacter boryungensis</name>
    <dbReference type="NCBI Taxonomy" id="869962"/>
    <lineage>
        <taxon>Bacteria</taxon>
        <taxon>Pseudomonadati</taxon>
        <taxon>Bacteroidota</taxon>
        <taxon>Sphingobacteriia</taxon>
        <taxon>Sphingobacteriales</taxon>
        <taxon>Sphingobacteriaceae</taxon>
        <taxon>Pedobacter</taxon>
    </lineage>
</organism>
<dbReference type="Proteomes" id="UP000762110">
    <property type="component" value="Unassembled WGS sequence"/>
</dbReference>